<evidence type="ECO:0000313" key="1">
    <source>
        <dbReference type="EMBL" id="KKT49470.1"/>
    </source>
</evidence>
<dbReference type="Proteomes" id="UP000034172">
    <property type="component" value="Unassembled WGS sequence"/>
</dbReference>
<sequence length="89" mass="9881">MTTTQTNSIQSLYEATTAFVRACLIAKLSFDSPDELSNDFNNTLKIVDAHGLEINEASLVERKYPELGKKLVELAGEIVTNEVFNDRTS</sequence>
<proteinExistence type="predicted"/>
<dbReference type="AlphaFoldDB" id="A0A0G1HRA1"/>
<name>A0A0G1HRA1_9BACT</name>
<dbReference type="STRING" id="1618392.UW41_C0006G0038"/>
<comment type="caution">
    <text evidence="1">The sequence shown here is derived from an EMBL/GenBank/DDBJ whole genome shotgun (WGS) entry which is preliminary data.</text>
</comment>
<accession>A0A0G1HRA1</accession>
<organism evidence="1 2">
    <name type="scientific">Candidatus Collierbacteria bacterium GW2011_GWC2_44_18</name>
    <dbReference type="NCBI Taxonomy" id="1618392"/>
    <lineage>
        <taxon>Bacteria</taxon>
        <taxon>Candidatus Collieribacteriota</taxon>
    </lineage>
</organism>
<reference evidence="1 2" key="1">
    <citation type="journal article" date="2015" name="Nature">
        <title>rRNA introns, odd ribosomes, and small enigmatic genomes across a large radiation of phyla.</title>
        <authorList>
            <person name="Brown C.T."/>
            <person name="Hug L.A."/>
            <person name="Thomas B.C."/>
            <person name="Sharon I."/>
            <person name="Castelle C.J."/>
            <person name="Singh A."/>
            <person name="Wilkins M.J."/>
            <person name="Williams K.H."/>
            <person name="Banfield J.F."/>
        </authorList>
    </citation>
    <scope>NUCLEOTIDE SEQUENCE [LARGE SCALE GENOMIC DNA]</scope>
</reference>
<protein>
    <submittedName>
        <fullName evidence="1">Uncharacterized protein</fullName>
    </submittedName>
</protein>
<gene>
    <name evidence="1" type="ORF">UW41_C0006G0038</name>
</gene>
<evidence type="ECO:0000313" key="2">
    <source>
        <dbReference type="Proteomes" id="UP000034172"/>
    </source>
</evidence>
<dbReference type="EMBL" id="LCIE01000006">
    <property type="protein sequence ID" value="KKT49470.1"/>
    <property type="molecule type" value="Genomic_DNA"/>
</dbReference>